<evidence type="ECO:0000313" key="3">
    <source>
        <dbReference type="Proteomes" id="UP000002007"/>
    </source>
</evidence>
<keyword evidence="1" id="KW-0560">Oxidoreductase</keyword>
<dbReference type="PANTHER" id="PTHR43884">
    <property type="entry name" value="ACYL-COA DEHYDROGENASE"/>
    <property type="match status" value="1"/>
</dbReference>
<dbReference type="EMBL" id="CP000910">
    <property type="protein sequence ID" value="ABY23783.1"/>
    <property type="molecule type" value="Genomic_DNA"/>
</dbReference>
<dbReference type="HOGENOM" id="CLU_100432_0_0_11"/>
<dbReference type="Gene3D" id="2.40.110.10">
    <property type="entry name" value="Butyryl-CoA Dehydrogenase, subunit A, domain 2"/>
    <property type="match status" value="1"/>
</dbReference>
<dbReference type="AlphaFoldDB" id="A9WSJ5"/>
<dbReference type="STRING" id="288705.RSal33209_2050"/>
<dbReference type="PANTHER" id="PTHR43884:SF25">
    <property type="entry name" value="ACYL-COA DEHYDROGENASE YDBM-RELATED"/>
    <property type="match status" value="1"/>
</dbReference>
<evidence type="ECO:0000256" key="1">
    <source>
        <dbReference type="ARBA" id="ARBA00023002"/>
    </source>
</evidence>
<dbReference type="KEGG" id="rsa:RSal33209_2050"/>
<accession>A9WSJ5</accession>
<dbReference type="Gene3D" id="1.10.540.10">
    <property type="entry name" value="Acyl-CoA dehydrogenase/oxidase, N-terminal domain"/>
    <property type="match status" value="1"/>
</dbReference>
<dbReference type="InterPro" id="IPR037069">
    <property type="entry name" value="AcylCoA_DH/ox_N_sf"/>
</dbReference>
<dbReference type="InterPro" id="IPR046373">
    <property type="entry name" value="Acyl-CoA_Oxase/DH_mid-dom_sf"/>
</dbReference>
<dbReference type="Proteomes" id="UP000002007">
    <property type="component" value="Chromosome"/>
</dbReference>
<protein>
    <submittedName>
        <fullName evidence="2">Acyl-CoA dehydrogenase</fullName>
    </submittedName>
</protein>
<reference evidence="3" key="1">
    <citation type="journal article" date="2008" name="J. Bacteriol.">
        <title>Genome sequence of the fish pathogen Renibacterium salmoninarum suggests reductive evolution away from an environmental Arthrobacter ancestor.</title>
        <authorList>
            <person name="Wiens G.D."/>
            <person name="Rockey D.D."/>
            <person name="Wu Z."/>
            <person name="Chang J."/>
            <person name="Levy R."/>
            <person name="Crane S."/>
            <person name="Chen D.S."/>
            <person name="Capri G.R."/>
            <person name="Burnett J.R."/>
            <person name="Sudheesh P.S."/>
            <person name="Schipma M.J."/>
            <person name="Burd H."/>
            <person name="Bhattacharyya A."/>
            <person name="Rhodes L.D."/>
            <person name="Kaul R."/>
            <person name="Strom M.S."/>
        </authorList>
    </citation>
    <scope>NUCLEOTIDE SEQUENCE [LARGE SCALE GENOMIC DNA]</scope>
    <source>
        <strain evidence="3">ATCC 33209 / DSM 20767 / JCM 11484 / NBRC 15589 / NCIMB 2235</strain>
    </source>
</reference>
<dbReference type="GO" id="GO:0050660">
    <property type="term" value="F:flavin adenine dinucleotide binding"/>
    <property type="evidence" value="ECO:0007669"/>
    <property type="project" value="InterPro"/>
</dbReference>
<dbReference type="SUPFAM" id="SSF56645">
    <property type="entry name" value="Acyl-CoA dehydrogenase NM domain-like"/>
    <property type="match status" value="1"/>
</dbReference>
<dbReference type="GO" id="GO:0003995">
    <property type="term" value="F:acyl-CoA dehydrogenase activity"/>
    <property type="evidence" value="ECO:0007669"/>
    <property type="project" value="TreeGrafter"/>
</dbReference>
<organism evidence="2 3">
    <name type="scientific">Renibacterium salmoninarum (strain ATCC 33209 / DSM 20767 / JCM 11484 / NBRC 15589 / NCIMB 2235)</name>
    <dbReference type="NCBI Taxonomy" id="288705"/>
    <lineage>
        <taxon>Bacteria</taxon>
        <taxon>Bacillati</taxon>
        <taxon>Actinomycetota</taxon>
        <taxon>Actinomycetes</taxon>
        <taxon>Micrococcales</taxon>
        <taxon>Micrococcaceae</taxon>
        <taxon>Renibacterium</taxon>
    </lineage>
</organism>
<evidence type="ECO:0000313" key="2">
    <source>
        <dbReference type="EMBL" id="ABY23783.1"/>
    </source>
</evidence>
<proteinExistence type="predicted"/>
<gene>
    <name evidence="2" type="ordered locus">RSal33209_2050</name>
</gene>
<keyword evidence="3" id="KW-1185">Reference proteome</keyword>
<name>A9WSJ5_RENSM</name>
<sequence>MPETVAPAQLLDEALLVRFRQRAADYDAQNSFFSEDLEELVELGYLKIFTAPNASLQAAAAAQRKLATAAPATALAVNMHLVWTGVAKLLKDRGDDSLQFVLDEATAGEIFAFGNSEAGNDSVLFDSNTRAEPTADGYRFYGRKILTSLSPAWTKLGVFGKDSSGAEPKLVHGFIDRDQAGYSIAADWDTLGMRASQSNSTVLDGVEVPSERIFRKLPVGPNADPLDFCNFCLL</sequence>
<dbReference type="InterPro" id="IPR009100">
    <property type="entry name" value="AcylCoA_DH/oxidase_NM_dom_sf"/>
</dbReference>
<dbReference type="eggNOG" id="COG1960">
    <property type="taxonomic scope" value="Bacteria"/>
</dbReference>